<gene>
    <name evidence="2" type="ORF">S06H3_57052</name>
</gene>
<evidence type="ECO:0000259" key="1">
    <source>
        <dbReference type="Pfam" id="PF01261"/>
    </source>
</evidence>
<accession>X1R1R4</accession>
<feature type="domain" description="Xylose isomerase-like TIM barrel" evidence="1">
    <location>
        <begin position="22"/>
        <end position="177"/>
    </location>
</feature>
<protein>
    <recommendedName>
        <fullName evidence="1">Xylose isomerase-like TIM barrel domain-containing protein</fullName>
    </recommendedName>
</protein>
<feature type="non-terminal residue" evidence="2">
    <location>
        <position position="180"/>
    </location>
</feature>
<dbReference type="InterPro" id="IPR036237">
    <property type="entry name" value="Xyl_isomerase-like_sf"/>
</dbReference>
<evidence type="ECO:0000313" key="2">
    <source>
        <dbReference type="EMBL" id="GAI57040.1"/>
    </source>
</evidence>
<name>X1R1R4_9ZZZZ</name>
<dbReference type="PANTHER" id="PTHR12110">
    <property type="entry name" value="HYDROXYPYRUVATE ISOMERASE"/>
    <property type="match status" value="1"/>
</dbReference>
<dbReference type="InterPro" id="IPR013022">
    <property type="entry name" value="Xyl_isomerase-like_TIM-brl"/>
</dbReference>
<dbReference type="PANTHER" id="PTHR12110:SF21">
    <property type="entry name" value="XYLOSE ISOMERASE-LIKE TIM BARREL DOMAIN-CONTAINING PROTEIN"/>
    <property type="match status" value="1"/>
</dbReference>
<sequence>MRIGIFTVTYLDMELEEVCKMASGLGYESVELPAFSNNPHLDIDIIIKDDNAKKLKKMINNYGMIISALSNHTESQLILGPYGKDTDDIYKGSKEEKIKFGMKRMIKTAQAANVLEVPVVCGFVGCENFGRFFPFPYSKGWSDMEKEFVERWGVVLDKFAEYGVKFAHEPHPNQLIYDID</sequence>
<reference evidence="2" key="1">
    <citation type="journal article" date="2014" name="Front. Microbiol.">
        <title>High frequency of phylogenetically diverse reductive dehalogenase-homologous genes in deep subseafloor sedimentary metagenomes.</title>
        <authorList>
            <person name="Kawai M."/>
            <person name="Futagami T."/>
            <person name="Toyoda A."/>
            <person name="Takaki Y."/>
            <person name="Nishi S."/>
            <person name="Hori S."/>
            <person name="Arai W."/>
            <person name="Tsubouchi T."/>
            <person name="Morono Y."/>
            <person name="Uchiyama I."/>
            <person name="Ito T."/>
            <person name="Fujiyama A."/>
            <person name="Inagaki F."/>
            <person name="Takami H."/>
        </authorList>
    </citation>
    <scope>NUCLEOTIDE SEQUENCE</scope>
    <source>
        <strain evidence="2">Expedition CK06-06</strain>
    </source>
</reference>
<dbReference type="EMBL" id="BARV01036769">
    <property type="protein sequence ID" value="GAI57040.1"/>
    <property type="molecule type" value="Genomic_DNA"/>
</dbReference>
<dbReference type="AlphaFoldDB" id="X1R1R4"/>
<dbReference type="SUPFAM" id="SSF51658">
    <property type="entry name" value="Xylose isomerase-like"/>
    <property type="match status" value="1"/>
</dbReference>
<comment type="caution">
    <text evidence="2">The sequence shown here is derived from an EMBL/GenBank/DDBJ whole genome shotgun (WGS) entry which is preliminary data.</text>
</comment>
<dbReference type="Gene3D" id="3.20.20.150">
    <property type="entry name" value="Divalent-metal-dependent TIM barrel enzymes"/>
    <property type="match status" value="1"/>
</dbReference>
<proteinExistence type="predicted"/>
<dbReference type="InterPro" id="IPR050312">
    <property type="entry name" value="IolE/XylAMocC-like"/>
</dbReference>
<organism evidence="2">
    <name type="scientific">marine sediment metagenome</name>
    <dbReference type="NCBI Taxonomy" id="412755"/>
    <lineage>
        <taxon>unclassified sequences</taxon>
        <taxon>metagenomes</taxon>
        <taxon>ecological metagenomes</taxon>
    </lineage>
</organism>
<dbReference type="Pfam" id="PF01261">
    <property type="entry name" value="AP_endonuc_2"/>
    <property type="match status" value="1"/>
</dbReference>